<keyword evidence="9" id="KW-1185">Reference proteome</keyword>
<dbReference type="EMBL" id="WSRR01000007">
    <property type="protein sequence ID" value="MVX60742.1"/>
    <property type="molecule type" value="Genomic_DNA"/>
</dbReference>
<dbReference type="AlphaFoldDB" id="A0A6N8JMG3"/>
<dbReference type="InterPro" id="IPR013325">
    <property type="entry name" value="RNA_pol_sigma_r2"/>
</dbReference>
<evidence type="ECO:0000256" key="1">
    <source>
        <dbReference type="ARBA" id="ARBA00010641"/>
    </source>
</evidence>
<dbReference type="GO" id="GO:0006352">
    <property type="term" value="P:DNA-templated transcription initiation"/>
    <property type="evidence" value="ECO:0007669"/>
    <property type="project" value="InterPro"/>
</dbReference>
<gene>
    <name evidence="8" type="ORF">GKZ27_04605</name>
</gene>
<reference evidence="8 9" key="1">
    <citation type="submission" date="2019-12" db="EMBL/GenBank/DDBJ databases">
        <title>Microbes associate with the intestines of laboratory mice.</title>
        <authorList>
            <person name="Navarre W."/>
            <person name="Wong E."/>
        </authorList>
    </citation>
    <scope>NUCLEOTIDE SEQUENCE [LARGE SCALE GENOMIC DNA]</scope>
    <source>
        <strain evidence="8 9">NM66_B29</strain>
    </source>
</reference>
<comment type="similarity">
    <text evidence="1">Belongs to the sigma-70 factor family. ECF subfamily.</text>
</comment>
<dbReference type="OrthoDB" id="9803470at2"/>
<dbReference type="InterPro" id="IPR013249">
    <property type="entry name" value="RNA_pol_sigma70_r4_t2"/>
</dbReference>
<dbReference type="SUPFAM" id="SSF88659">
    <property type="entry name" value="Sigma3 and sigma4 domains of RNA polymerase sigma factors"/>
    <property type="match status" value="1"/>
</dbReference>
<evidence type="ECO:0000313" key="8">
    <source>
        <dbReference type="EMBL" id="MVX60742.1"/>
    </source>
</evidence>
<dbReference type="InterPro" id="IPR013324">
    <property type="entry name" value="RNA_pol_sigma_r3/r4-like"/>
</dbReference>
<evidence type="ECO:0000256" key="5">
    <source>
        <dbReference type="ARBA" id="ARBA00023163"/>
    </source>
</evidence>
<dbReference type="Gene3D" id="1.10.1740.10">
    <property type="match status" value="1"/>
</dbReference>
<evidence type="ECO:0000313" key="9">
    <source>
        <dbReference type="Proteomes" id="UP000463388"/>
    </source>
</evidence>
<evidence type="ECO:0000256" key="3">
    <source>
        <dbReference type="ARBA" id="ARBA00023082"/>
    </source>
</evidence>
<keyword evidence="2" id="KW-0805">Transcription regulation</keyword>
<comment type="caution">
    <text evidence="8">The sequence shown here is derived from an EMBL/GenBank/DDBJ whole genome shotgun (WGS) entry which is preliminary data.</text>
</comment>
<keyword evidence="4" id="KW-0238">DNA-binding</keyword>
<sequence>MDAQAFAERYRLLYGDLYRFALCVTGNAHDAEDAVAEGVLAAYEHRGQLRRAEAFKSWLFQIVANRCRRRLAVGKRCAAADPEGLDAPVPAALDGADVLAVRGAFAALGESDRLVVGLSVFGGYNSREIGAMMQMNPSTVRSRRKRALEQMASILEGGVQ</sequence>
<dbReference type="Pfam" id="PF08281">
    <property type="entry name" value="Sigma70_r4_2"/>
    <property type="match status" value="1"/>
</dbReference>
<evidence type="ECO:0000256" key="2">
    <source>
        <dbReference type="ARBA" id="ARBA00023015"/>
    </source>
</evidence>
<keyword evidence="5" id="KW-0804">Transcription</keyword>
<dbReference type="GO" id="GO:0016987">
    <property type="term" value="F:sigma factor activity"/>
    <property type="evidence" value="ECO:0007669"/>
    <property type="project" value="UniProtKB-KW"/>
</dbReference>
<dbReference type="RefSeq" id="WP_160345420.1">
    <property type="nucleotide sequence ID" value="NZ_WSRR01000007.1"/>
</dbReference>
<evidence type="ECO:0000256" key="4">
    <source>
        <dbReference type="ARBA" id="ARBA00023125"/>
    </source>
</evidence>
<dbReference type="Gene3D" id="1.10.10.10">
    <property type="entry name" value="Winged helix-like DNA-binding domain superfamily/Winged helix DNA-binding domain"/>
    <property type="match status" value="1"/>
</dbReference>
<evidence type="ECO:0000259" key="6">
    <source>
        <dbReference type="Pfam" id="PF04542"/>
    </source>
</evidence>
<dbReference type="GO" id="GO:0003677">
    <property type="term" value="F:DNA binding"/>
    <property type="evidence" value="ECO:0007669"/>
    <property type="project" value="UniProtKB-KW"/>
</dbReference>
<protein>
    <submittedName>
        <fullName evidence="8">Sigma-70 family RNA polymerase sigma factor</fullName>
    </submittedName>
</protein>
<dbReference type="SUPFAM" id="SSF88946">
    <property type="entry name" value="Sigma2 domain of RNA polymerase sigma factors"/>
    <property type="match status" value="1"/>
</dbReference>
<dbReference type="InterPro" id="IPR036388">
    <property type="entry name" value="WH-like_DNA-bd_sf"/>
</dbReference>
<dbReference type="PANTHER" id="PTHR43133">
    <property type="entry name" value="RNA POLYMERASE ECF-TYPE SIGMA FACTO"/>
    <property type="match status" value="1"/>
</dbReference>
<dbReference type="PANTHER" id="PTHR43133:SF8">
    <property type="entry name" value="RNA POLYMERASE SIGMA FACTOR HI_1459-RELATED"/>
    <property type="match status" value="1"/>
</dbReference>
<keyword evidence="3" id="KW-0731">Sigma factor</keyword>
<feature type="domain" description="RNA polymerase sigma factor 70 region 4 type 2" evidence="7">
    <location>
        <begin position="101"/>
        <end position="151"/>
    </location>
</feature>
<proteinExistence type="inferred from homology"/>
<evidence type="ECO:0000259" key="7">
    <source>
        <dbReference type="Pfam" id="PF08281"/>
    </source>
</evidence>
<dbReference type="NCBIfam" id="TIGR02937">
    <property type="entry name" value="sigma70-ECF"/>
    <property type="match status" value="1"/>
</dbReference>
<name>A0A6N8JMG3_9ACTN</name>
<accession>A0A6N8JMG3</accession>
<organism evidence="8 9">
    <name type="scientific">Adlercreutzia mucosicola</name>
    <dbReference type="NCBI Taxonomy" id="580026"/>
    <lineage>
        <taxon>Bacteria</taxon>
        <taxon>Bacillati</taxon>
        <taxon>Actinomycetota</taxon>
        <taxon>Coriobacteriia</taxon>
        <taxon>Eggerthellales</taxon>
        <taxon>Eggerthellaceae</taxon>
        <taxon>Adlercreutzia</taxon>
    </lineage>
</organism>
<dbReference type="Pfam" id="PF04542">
    <property type="entry name" value="Sigma70_r2"/>
    <property type="match status" value="1"/>
</dbReference>
<dbReference type="Proteomes" id="UP000463388">
    <property type="component" value="Unassembled WGS sequence"/>
</dbReference>
<dbReference type="InterPro" id="IPR014284">
    <property type="entry name" value="RNA_pol_sigma-70_dom"/>
</dbReference>
<dbReference type="InterPro" id="IPR007627">
    <property type="entry name" value="RNA_pol_sigma70_r2"/>
</dbReference>
<feature type="domain" description="RNA polymerase sigma-70 region 2" evidence="6">
    <location>
        <begin position="10"/>
        <end position="72"/>
    </location>
</feature>
<dbReference type="InterPro" id="IPR039425">
    <property type="entry name" value="RNA_pol_sigma-70-like"/>
</dbReference>